<evidence type="ECO:0000256" key="8">
    <source>
        <dbReference type="ARBA" id="ARBA00023014"/>
    </source>
</evidence>
<comment type="function">
    <text evidence="12">NDH-1 shuttles electrons from NADH, via FMN and iron-sulfur (Fe-S) centers, to quinones in the respiratory chain. The immediate electron acceptor for the enzyme in this species is believed to be ubiquinone. Couples the redox reaction to proton translocation (for every two electrons transferred, four hydrogen ions are translocated across the cytoplasmic membrane), and thus conserves the redox energy in a proton gradient.</text>
</comment>
<dbReference type="GO" id="GO:0050136">
    <property type="term" value="F:NADH dehydrogenase (quinone) (non-electrogenic) activity"/>
    <property type="evidence" value="ECO:0007669"/>
    <property type="project" value="UniProtKB-UniRule"/>
</dbReference>
<keyword evidence="4 12" id="KW-0479">Metal-binding</keyword>
<sequence length="200" mass="22970">MGAVSHRRSSWTSRLVEWLKTLTFYEIALGMKATLTHLLRYRPVTIQYPHEKRLLPDNYRGMLALLRYDDGTEKCVGCDLCEAACPSRVITVVSAEVPGEPIKRYAKEYYMDMTRCLFCGMCVQACPVDALAMTREYEWSVYDKRHLFLNKEQLLAIGDRNFPIREKRLELQHPNVAFFNVAFPDSPPRDAAPLRTSGTG</sequence>
<feature type="domain" description="4Fe-4S ferredoxin-type" evidence="13">
    <location>
        <begin position="64"/>
        <end position="95"/>
    </location>
</feature>
<feature type="binding site" evidence="12">
    <location>
        <position position="119"/>
    </location>
    <ligand>
        <name>[4Fe-4S] cluster</name>
        <dbReference type="ChEBI" id="CHEBI:49883"/>
        <label>2</label>
    </ligand>
</feature>
<keyword evidence="15" id="KW-1185">Reference proteome</keyword>
<dbReference type="InterPro" id="IPR017900">
    <property type="entry name" value="4Fe4S_Fe_S_CS"/>
</dbReference>
<evidence type="ECO:0000256" key="9">
    <source>
        <dbReference type="ARBA" id="ARBA00023027"/>
    </source>
</evidence>
<dbReference type="KEGG" id="nti:DNFV4_00261"/>
<dbReference type="InterPro" id="IPR017896">
    <property type="entry name" value="4Fe4S_Fe-S-bd"/>
</dbReference>
<keyword evidence="7 12" id="KW-0408">Iron</keyword>
<feature type="binding site" evidence="12">
    <location>
        <position position="116"/>
    </location>
    <ligand>
        <name>[4Fe-4S] cluster</name>
        <dbReference type="ChEBI" id="CHEBI:49883"/>
        <label>2</label>
    </ligand>
</feature>
<dbReference type="PROSITE" id="PS00198">
    <property type="entry name" value="4FE4S_FER_1"/>
    <property type="match status" value="2"/>
</dbReference>
<dbReference type="AlphaFoldDB" id="A0AA86T3X2"/>
<evidence type="ECO:0000313" key="15">
    <source>
        <dbReference type="Proteomes" id="UP001179121"/>
    </source>
</evidence>
<feature type="domain" description="4Fe-4S ferredoxin-type" evidence="13">
    <location>
        <begin position="107"/>
        <end position="136"/>
    </location>
</feature>
<accession>A0AA86T3X2</accession>
<keyword evidence="2 12" id="KW-0004">4Fe-4S</keyword>
<comment type="subunit">
    <text evidence="12">NDH-1 is composed of 14 different subunits. Subunits NuoA, H, J, K, L, M, N constitute the membrane sector of the complex.</text>
</comment>
<keyword evidence="10 12" id="KW-0830">Ubiquinone</keyword>
<feature type="binding site" evidence="12">
    <location>
        <position position="75"/>
    </location>
    <ligand>
        <name>[4Fe-4S] cluster</name>
        <dbReference type="ChEBI" id="CHEBI:49883"/>
        <label>1</label>
    </ligand>
</feature>
<dbReference type="EMBL" id="OX365700">
    <property type="protein sequence ID" value="CAI4029842.1"/>
    <property type="molecule type" value="Genomic_DNA"/>
</dbReference>
<feature type="binding site" evidence="12">
    <location>
        <position position="122"/>
    </location>
    <ligand>
        <name>[4Fe-4S] cluster</name>
        <dbReference type="ChEBI" id="CHEBI:49883"/>
        <label>2</label>
    </ligand>
</feature>
<keyword evidence="8 12" id="KW-0411">Iron-sulfur</keyword>
<evidence type="ECO:0000259" key="13">
    <source>
        <dbReference type="PROSITE" id="PS51379"/>
    </source>
</evidence>
<dbReference type="EC" id="7.1.1.-" evidence="12"/>
<evidence type="ECO:0000256" key="10">
    <source>
        <dbReference type="ARBA" id="ARBA00023075"/>
    </source>
</evidence>
<comment type="catalytic activity">
    <reaction evidence="12">
        <text>a quinone + NADH + 5 H(+)(in) = a quinol + NAD(+) + 4 H(+)(out)</text>
        <dbReference type="Rhea" id="RHEA:57888"/>
        <dbReference type="ChEBI" id="CHEBI:15378"/>
        <dbReference type="ChEBI" id="CHEBI:24646"/>
        <dbReference type="ChEBI" id="CHEBI:57540"/>
        <dbReference type="ChEBI" id="CHEBI:57945"/>
        <dbReference type="ChEBI" id="CHEBI:132124"/>
    </reaction>
</comment>
<organism evidence="14 15">
    <name type="scientific">Nitrospira tepida</name>
    <dbReference type="NCBI Taxonomy" id="2973512"/>
    <lineage>
        <taxon>Bacteria</taxon>
        <taxon>Pseudomonadati</taxon>
        <taxon>Nitrospirota</taxon>
        <taxon>Nitrospiria</taxon>
        <taxon>Nitrospirales</taxon>
        <taxon>Nitrospiraceae</taxon>
        <taxon>Nitrospira</taxon>
    </lineage>
</organism>
<keyword evidence="5" id="KW-0677">Repeat</keyword>
<reference evidence="14" key="1">
    <citation type="submission" date="2022-10" db="EMBL/GenBank/DDBJ databases">
        <authorList>
            <person name="Koch H."/>
        </authorList>
    </citation>
    <scope>NUCLEOTIDE SEQUENCE</scope>
    <source>
        <strain evidence="14">DNF</strain>
    </source>
</reference>
<dbReference type="HAMAP" id="MF_01351">
    <property type="entry name" value="NDH1_NuoI"/>
    <property type="match status" value="1"/>
</dbReference>
<evidence type="ECO:0000313" key="14">
    <source>
        <dbReference type="EMBL" id="CAI4029842.1"/>
    </source>
</evidence>
<dbReference type="InterPro" id="IPR010226">
    <property type="entry name" value="NADH_quinone_OxRdtase_chainI"/>
</dbReference>
<dbReference type="GO" id="GO:0005886">
    <property type="term" value="C:plasma membrane"/>
    <property type="evidence" value="ECO:0007669"/>
    <property type="project" value="UniProtKB-SubCell"/>
</dbReference>
<dbReference type="GO" id="GO:0005506">
    <property type="term" value="F:iron ion binding"/>
    <property type="evidence" value="ECO:0007669"/>
    <property type="project" value="UniProtKB-UniRule"/>
</dbReference>
<evidence type="ECO:0000256" key="11">
    <source>
        <dbReference type="ARBA" id="ARBA00023136"/>
    </source>
</evidence>
<evidence type="ECO:0000256" key="1">
    <source>
        <dbReference type="ARBA" id="ARBA00022475"/>
    </source>
</evidence>
<dbReference type="SUPFAM" id="SSF54862">
    <property type="entry name" value="4Fe-4S ferredoxins"/>
    <property type="match status" value="1"/>
</dbReference>
<evidence type="ECO:0000256" key="5">
    <source>
        <dbReference type="ARBA" id="ARBA00022737"/>
    </source>
</evidence>
<evidence type="ECO:0000256" key="4">
    <source>
        <dbReference type="ARBA" id="ARBA00022723"/>
    </source>
</evidence>
<comment type="similarity">
    <text evidence="12">Belongs to the complex I 23 kDa subunit family.</text>
</comment>
<dbReference type="Pfam" id="PF12838">
    <property type="entry name" value="Fer4_7"/>
    <property type="match status" value="1"/>
</dbReference>
<name>A0AA86T3X2_9BACT</name>
<keyword evidence="11 12" id="KW-0472">Membrane</keyword>
<comment type="cofactor">
    <cofactor evidence="12">
        <name>[4Fe-4S] cluster</name>
        <dbReference type="ChEBI" id="CHEBI:49883"/>
    </cofactor>
    <text evidence="12">Binds 2 [4Fe-4S] clusters per subunit.</text>
</comment>
<keyword evidence="9 12" id="KW-0520">NAD</keyword>
<feature type="binding site" evidence="12">
    <location>
        <position position="126"/>
    </location>
    <ligand>
        <name>[4Fe-4S] cluster</name>
        <dbReference type="ChEBI" id="CHEBI:49883"/>
        <label>1</label>
    </ligand>
</feature>
<keyword evidence="3 12" id="KW-0874">Quinone</keyword>
<dbReference type="Proteomes" id="UP001179121">
    <property type="component" value="Chromosome"/>
</dbReference>
<dbReference type="RefSeq" id="WP_289266866.1">
    <property type="nucleotide sequence ID" value="NZ_OX365700.1"/>
</dbReference>
<protein>
    <recommendedName>
        <fullName evidence="12">NADH-quinone oxidoreductase subunit I</fullName>
        <ecNumber evidence="12">7.1.1.-</ecNumber>
    </recommendedName>
    <alternativeName>
        <fullName evidence="12">NADH dehydrogenase I subunit I</fullName>
    </alternativeName>
    <alternativeName>
        <fullName evidence="12">NDH-1 subunit I</fullName>
    </alternativeName>
</protein>
<dbReference type="Gene3D" id="3.30.70.3270">
    <property type="match status" value="1"/>
</dbReference>
<dbReference type="PROSITE" id="PS51379">
    <property type="entry name" value="4FE4S_FER_2"/>
    <property type="match status" value="2"/>
</dbReference>
<comment type="subcellular location">
    <subcellularLocation>
        <location evidence="12">Cell membrane</location>
        <topology evidence="12">Peripheral membrane protein</topology>
    </subcellularLocation>
</comment>
<keyword evidence="1 12" id="KW-1003">Cell membrane</keyword>
<evidence type="ECO:0000256" key="12">
    <source>
        <dbReference type="HAMAP-Rule" id="MF_01351"/>
    </source>
</evidence>
<evidence type="ECO:0000256" key="2">
    <source>
        <dbReference type="ARBA" id="ARBA00022485"/>
    </source>
</evidence>
<feature type="binding site" evidence="12">
    <location>
        <position position="85"/>
    </location>
    <ligand>
        <name>[4Fe-4S] cluster</name>
        <dbReference type="ChEBI" id="CHEBI:49883"/>
        <label>2</label>
    </ligand>
</feature>
<dbReference type="NCBIfam" id="NF004538">
    <property type="entry name" value="PRK05888.1-4"/>
    <property type="match status" value="1"/>
</dbReference>
<keyword evidence="6 12" id="KW-1278">Translocase</keyword>
<proteinExistence type="inferred from homology"/>
<evidence type="ECO:0000256" key="3">
    <source>
        <dbReference type="ARBA" id="ARBA00022719"/>
    </source>
</evidence>
<evidence type="ECO:0000256" key="7">
    <source>
        <dbReference type="ARBA" id="ARBA00023004"/>
    </source>
</evidence>
<evidence type="ECO:0000256" key="6">
    <source>
        <dbReference type="ARBA" id="ARBA00022967"/>
    </source>
</evidence>
<dbReference type="GO" id="GO:0048038">
    <property type="term" value="F:quinone binding"/>
    <property type="evidence" value="ECO:0007669"/>
    <property type="project" value="UniProtKB-KW"/>
</dbReference>
<dbReference type="PANTHER" id="PTHR10849">
    <property type="entry name" value="NADH DEHYDROGENASE UBIQUINONE IRON-SULFUR PROTEIN 8, MITOCHONDRIAL"/>
    <property type="match status" value="1"/>
</dbReference>
<feature type="binding site" evidence="12">
    <location>
        <position position="81"/>
    </location>
    <ligand>
        <name>[4Fe-4S] cluster</name>
        <dbReference type="ChEBI" id="CHEBI:49883"/>
        <label>1</label>
    </ligand>
</feature>
<dbReference type="GO" id="GO:0051539">
    <property type="term" value="F:4 iron, 4 sulfur cluster binding"/>
    <property type="evidence" value="ECO:0007669"/>
    <property type="project" value="UniProtKB-KW"/>
</dbReference>
<feature type="binding site" evidence="12">
    <location>
        <position position="78"/>
    </location>
    <ligand>
        <name>[4Fe-4S] cluster</name>
        <dbReference type="ChEBI" id="CHEBI:49883"/>
        <label>1</label>
    </ligand>
</feature>
<gene>
    <name evidence="12" type="primary">nuoI</name>
    <name evidence="14" type="ORF">DNFV4_00261</name>
</gene>
<dbReference type="PANTHER" id="PTHR10849:SF24">
    <property type="entry name" value="NADH-QUINONE OXIDOREDUCTASE SUBUNIT I 2"/>
    <property type="match status" value="1"/>
</dbReference>
<dbReference type="NCBIfam" id="TIGR01971">
    <property type="entry name" value="NuoI"/>
    <property type="match status" value="1"/>
</dbReference>